<dbReference type="RefSeq" id="WP_343893543.1">
    <property type="nucleotide sequence ID" value="NZ_BAAAFZ010000007.1"/>
</dbReference>
<dbReference type="InterPro" id="IPR008333">
    <property type="entry name" value="Cbr1-like_FAD-bd_dom"/>
</dbReference>
<dbReference type="InterPro" id="IPR006058">
    <property type="entry name" value="2Fe2S_fd_BS"/>
</dbReference>
<reference evidence="4 5" key="1">
    <citation type="journal article" date="2019" name="Int. J. Syst. Evol. Microbiol.">
        <title>The Global Catalogue of Microorganisms (GCM) 10K type strain sequencing project: providing services to taxonomists for standard genome sequencing and annotation.</title>
        <authorList>
            <consortium name="The Broad Institute Genomics Platform"/>
            <consortium name="The Broad Institute Genome Sequencing Center for Infectious Disease"/>
            <person name="Wu L."/>
            <person name="Ma J."/>
        </authorList>
    </citation>
    <scope>NUCLEOTIDE SEQUENCE [LARGE SCALE GENOMIC DNA]</scope>
    <source>
        <strain evidence="4 5">JCM 9933</strain>
    </source>
</reference>
<dbReference type="Pfam" id="PF00970">
    <property type="entry name" value="FAD_binding_6"/>
    <property type="match status" value="1"/>
</dbReference>
<dbReference type="InterPro" id="IPR001709">
    <property type="entry name" value="Flavoprot_Pyr_Nucl_cyt_Rdtase"/>
</dbReference>
<dbReference type="CDD" id="cd06209">
    <property type="entry name" value="BenDO_FAD_NAD"/>
    <property type="match status" value="1"/>
</dbReference>
<feature type="domain" description="FAD-binding FR-type" evidence="3">
    <location>
        <begin position="103"/>
        <end position="201"/>
    </location>
</feature>
<evidence type="ECO:0000256" key="1">
    <source>
        <dbReference type="ARBA" id="ARBA00034078"/>
    </source>
</evidence>
<dbReference type="SUPFAM" id="SSF54292">
    <property type="entry name" value="2Fe-2S ferredoxin-like"/>
    <property type="match status" value="1"/>
</dbReference>
<evidence type="ECO:0000313" key="5">
    <source>
        <dbReference type="Proteomes" id="UP001501588"/>
    </source>
</evidence>
<dbReference type="PROSITE" id="PS51384">
    <property type="entry name" value="FAD_FR"/>
    <property type="match status" value="1"/>
</dbReference>
<dbReference type="InterPro" id="IPR012675">
    <property type="entry name" value="Beta-grasp_dom_sf"/>
</dbReference>
<accession>A0ABN1ELW2</accession>
<dbReference type="Proteomes" id="UP001501588">
    <property type="component" value="Unassembled WGS sequence"/>
</dbReference>
<proteinExistence type="predicted"/>
<dbReference type="InterPro" id="IPR050415">
    <property type="entry name" value="MRET"/>
</dbReference>
<dbReference type="InterPro" id="IPR039261">
    <property type="entry name" value="FNR_nucleotide-bd"/>
</dbReference>
<dbReference type="Pfam" id="PF00175">
    <property type="entry name" value="NAD_binding_1"/>
    <property type="match status" value="1"/>
</dbReference>
<evidence type="ECO:0000259" key="2">
    <source>
        <dbReference type="PROSITE" id="PS51085"/>
    </source>
</evidence>
<dbReference type="InterPro" id="IPR047683">
    <property type="entry name" value="BenC-like_FAD_NAD-bd"/>
</dbReference>
<dbReference type="PROSITE" id="PS00197">
    <property type="entry name" value="2FE2S_FER_1"/>
    <property type="match status" value="1"/>
</dbReference>
<dbReference type="PANTHER" id="PTHR47354:SF5">
    <property type="entry name" value="PROTEIN RFBI"/>
    <property type="match status" value="1"/>
</dbReference>
<dbReference type="InterPro" id="IPR001041">
    <property type="entry name" value="2Fe-2S_ferredoxin-type"/>
</dbReference>
<dbReference type="SUPFAM" id="SSF52343">
    <property type="entry name" value="Ferredoxin reductase-like, C-terminal NADP-linked domain"/>
    <property type="match status" value="1"/>
</dbReference>
<dbReference type="NCBIfam" id="NF040810">
    <property type="entry name" value="BenC"/>
    <property type="match status" value="1"/>
</dbReference>
<dbReference type="Gene3D" id="3.40.50.80">
    <property type="entry name" value="Nucleotide-binding domain of ferredoxin-NADP reductase (FNR) module"/>
    <property type="match status" value="1"/>
</dbReference>
<dbReference type="EMBL" id="BAAAFZ010000007">
    <property type="protein sequence ID" value="GAA0569430.1"/>
    <property type="molecule type" value="Genomic_DNA"/>
</dbReference>
<dbReference type="Gene3D" id="3.10.20.30">
    <property type="match status" value="1"/>
</dbReference>
<protein>
    <submittedName>
        <fullName evidence="4">Benzoate 1,2-dioxygenase electron transfer component BenC</fullName>
    </submittedName>
</protein>
<dbReference type="InterPro" id="IPR017927">
    <property type="entry name" value="FAD-bd_FR_type"/>
</dbReference>
<comment type="caution">
    <text evidence="4">The sequence shown here is derived from an EMBL/GenBank/DDBJ whole genome shotgun (WGS) entry which is preliminary data.</text>
</comment>
<dbReference type="SUPFAM" id="SSF63380">
    <property type="entry name" value="Riboflavin synthase domain-like"/>
    <property type="match status" value="1"/>
</dbReference>
<feature type="domain" description="2Fe-2S ferredoxin-type" evidence="2">
    <location>
        <begin position="3"/>
        <end position="96"/>
    </location>
</feature>
<sequence>MGHSIALNFEDGVTRFIECRSGETVADASYRVGINIPLDCRDGACGTCKCRVESGRYDGGSYIEDALTDEEAAGGLALACQMRPETDLVLAIPASSEVCKTKGQSFEAPLRAVERLSETSIAFSLDAPAGLAFLPGQYVNILVPGTDQRRSYSFSSAPGAAAVSFLVRDIPRGMMSTWLREGAAPGTPLELVGPAGSFYLREVKRPLLFLAGGTGLAPFLSMLGKLAAAGTGGQPVHLVYGVTNDADLVEVPRLEEFAASLPGFTFATCVAAEGSAHPRKGYVTAHIEPAHLNGGEVDVYLCGPPPMVDAVRAWLGGQGVAPANFYYEKFSPSGAVTVTGETHRQAA</sequence>
<dbReference type="CDD" id="cd00207">
    <property type="entry name" value="fer2"/>
    <property type="match status" value="1"/>
</dbReference>
<dbReference type="Pfam" id="PF00111">
    <property type="entry name" value="Fer2"/>
    <property type="match status" value="1"/>
</dbReference>
<dbReference type="PROSITE" id="PS51085">
    <property type="entry name" value="2FE2S_FER_2"/>
    <property type="match status" value="1"/>
</dbReference>
<dbReference type="Gene3D" id="2.40.30.10">
    <property type="entry name" value="Translation factors"/>
    <property type="match status" value="1"/>
</dbReference>
<dbReference type="PANTHER" id="PTHR47354">
    <property type="entry name" value="NADH OXIDOREDUCTASE HCR"/>
    <property type="match status" value="1"/>
</dbReference>
<dbReference type="InterPro" id="IPR017938">
    <property type="entry name" value="Riboflavin_synthase-like_b-brl"/>
</dbReference>
<gene>
    <name evidence="4" type="primary">benC</name>
    <name evidence="4" type="ORF">GCM10009416_04810</name>
</gene>
<organism evidence="4 5">
    <name type="scientific">Craurococcus roseus</name>
    <dbReference type="NCBI Taxonomy" id="77585"/>
    <lineage>
        <taxon>Bacteria</taxon>
        <taxon>Pseudomonadati</taxon>
        <taxon>Pseudomonadota</taxon>
        <taxon>Alphaproteobacteria</taxon>
        <taxon>Acetobacterales</taxon>
        <taxon>Acetobacteraceae</taxon>
        <taxon>Craurococcus</taxon>
    </lineage>
</organism>
<evidence type="ECO:0000259" key="3">
    <source>
        <dbReference type="PROSITE" id="PS51384"/>
    </source>
</evidence>
<name>A0ABN1ELW2_9PROT</name>
<dbReference type="PRINTS" id="PR00371">
    <property type="entry name" value="FPNCR"/>
</dbReference>
<evidence type="ECO:0000313" key="4">
    <source>
        <dbReference type="EMBL" id="GAA0569430.1"/>
    </source>
</evidence>
<keyword evidence="5" id="KW-1185">Reference proteome</keyword>
<dbReference type="InterPro" id="IPR036010">
    <property type="entry name" value="2Fe-2S_ferredoxin-like_sf"/>
</dbReference>
<dbReference type="InterPro" id="IPR001433">
    <property type="entry name" value="OxRdtase_FAD/NAD-bd"/>
</dbReference>
<comment type="cofactor">
    <cofactor evidence="1">
        <name>[2Fe-2S] cluster</name>
        <dbReference type="ChEBI" id="CHEBI:190135"/>
    </cofactor>
</comment>
<dbReference type="PRINTS" id="PR00410">
    <property type="entry name" value="PHEHYDRXLASE"/>
</dbReference>